<dbReference type="AlphaFoldDB" id="A0A443R5A6"/>
<dbReference type="InterPro" id="IPR049625">
    <property type="entry name" value="Glyco_transf_61_cat"/>
</dbReference>
<evidence type="ECO:0000256" key="4">
    <source>
        <dbReference type="ARBA" id="ARBA00022692"/>
    </source>
</evidence>
<evidence type="ECO:0000259" key="8">
    <source>
        <dbReference type="Pfam" id="PF04577"/>
    </source>
</evidence>
<protein>
    <submittedName>
        <fullName evidence="9">Protein O-linked-mannose beta-1:4-N-acetylglucosaminyltransferase 2-like protein</fullName>
    </submittedName>
</protein>
<dbReference type="STRING" id="1965070.A0A443R5A6"/>
<name>A0A443R5A6_9ACAR</name>
<keyword evidence="5" id="KW-1133">Transmembrane helix</keyword>
<evidence type="ECO:0000313" key="10">
    <source>
        <dbReference type="Proteomes" id="UP000285301"/>
    </source>
</evidence>
<sequence>MLQFERNRPTSEASQIWSSVWCNGRNHVLRKCRFRNLCYKRDTNDYLFVKQERKSIESGLPEDRFKPSLCELSSIEDHNKYYFNYVELPFRHFQTLIANYNYTLRFVENRTFIFGRFKPDNLMHLLHDDIIPLFATLLEFDLSDNFHLLIDDQWPSHSDSLLKFSDEIYAKLFRMKSIIFVNELNDKDIICFESAFVGLNRNTIWYNYGFHEPQKPIYRSPNERESLQNIVHLIFSKLIDNYTICAEKYVTLLSRTSTRLILNENELLDLLIKSSHLKVLKVNVEDFHSFSELLYKVHCSSVLIGVHGSALILSLFMLPNSALVEIFPFGINNDHYTPYKTLAEYMNINYYFWRNMIKSNSISHPEYPPELGGIQHLPISAQSVIKSNTADVPQHLCCTDPLWLYHIYQDTFIDTISFKKVLYRVFNKPEELNNKEVIFYPSAVLNLKCSRRRIRVDITWDMPWNTVFLPSETKLKFEVLVKFNNDSAAAFYTSTKHMTLEVIEGDSVIIWVRCYADSFKGPFPKEPIYC</sequence>
<evidence type="ECO:0000256" key="7">
    <source>
        <dbReference type="ARBA" id="ARBA00023180"/>
    </source>
</evidence>
<reference evidence="9 10" key="1">
    <citation type="journal article" date="2018" name="Gigascience">
        <title>Genomes of trombidid mites reveal novel predicted allergens and laterally-transferred genes associated with secondary metabolism.</title>
        <authorList>
            <person name="Dong X."/>
            <person name="Chaisiri K."/>
            <person name="Xia D."/>
            <person name="Armstrong S.D."/>
            <person name="Fang Y."/>
            <person name="Donnelly M.J."/>
            <person name="Kadowaki T."/>
            <person name="McGarry J.W."/>
            <person name="Darby A.C."/>
            <person name="Makepeace B.L."/>
        </authorList>
    </citation>
    <scope>NUCLEOTIDE SEQUENCE [LARGE SCALE GENOMIC DNA]</scope>
    <source>
        <strain evidence="9">UoL-WK</strain>
    </source>
</reference>
<keyword evidence="10" id="KW-1185">Reference proteome</keyword>
<gene>
    <name evidence="9" type="ORF">B4U79_11055</name>
</gene>
<dbReference type="Proteomes" id="UP000285301">
    <property type="component" value="Unassembled WGS sequence"/>
</dbReference>
<evidence type="ECO:0000256" key="2">
    <source>
        <dbReference type="ARBA" id="ARBA00022676"/>
    </source>
</evidence>
<dbReference type="GO" id="GO:0097363">
    <property type="term" value="F:protein O-acetylglucosaminyltransferase activity"/>
    <property type="evidence" value="ECO:0007669"/>
    <property type="project" value="TreeGrafter"/>
</dbReference>
<dbReference type="PANTHER" id="PTHR20961:SF38">
    <property type="entry name" value="PROTEIN O-LINKED-MANNOSE BETA-1,4-N-ACETYLGLUCOSAMINYLTRANSFERASE 2"/>
    <property type="match status" value="1"/>
</dbReference>
<evidence type="ECO:0000313" key="9">
    <source>
        <dbReference type="EMBL" id="RWS10449.1"/>
    </source>
</evidence>
<organism evidence="9 10">
    <name type="scientific">Dinothrombium tinctorium</name>
    <dbReference type="NCBI Taxonomy" id="1965070"/>
    <lineage>
        <taxon>Eukaryota</taxon>
        <taxon>Metazoa</taxon>
        <taxon>Ecdysozoa</taxon>
        <taxon>Arthropoda</taxon>
        <taxon>Chelicerata</taxon>
        <taxon>Arachnida</taxon>
        <taxon>Acari</taxon>
        <taxon>Acariformes</taxon>
        <taxon>Trombidiformes</taxon>
        <taxon>Prostigmata</taxon>
        <taxon>Anystina</taxon>
        <taxon>Parasitengona</taxon>
        <taxon>Trombidioidea</taxon>
        <taxon>Trombidiidae</taxon>
        <taxon>Dinothrombium</taxon>
    </lineage>
</organism>
<comment type="caution">
    <text evidence="9">The sequence shown here is derived from an EMBL/GenBank/DDBJ whole genome shotgun (WGS) entry which is preliminary data.</text>
</comment>
<dbReference type="GO" id="GO:0016020">
    <property type="term" value="C:membrane"/>
    <property type="evidence" value="ECO:0007669"/>
    <property type="project" value="UniProtKB-SubCell"/>
</dbReference>
<evidence type="ECO:0000256" key="3">
    <source>
        <dbReference type="ARBA" id="ARBA00022679"/>
    </source>
</evidence>
<keyword evidence="3 9" id="KW-0808">Transferase</keyword>
<keyword evidence="4" id="KW-0812">Transmembrane</keyword>
<dbReference type="Pfam" id="PF04577">
    <property type="entry name" value="Glyco_transf_61"/>
    <property type="match status" value="1"/>
</dbReference>
<proteinExistence type="predicted"/>
<evidence type="ECO:0000256" key="6">
    <source>
        <dbReference type="ARBA" id="ARBA00023136"/>
    </source>
</evidence>
<comment type="subcellular location">
    <subcellularLocation>
        <location evidence="1">Membrane</location>
        <topology evidence="1">Single-pass membrane protein</topology>
    </subcellularLocation>
</comment>
<dbReference type="EMBL" id="NCKU01002090">
    <property type="protein sequence ID" value="RWS10449.1"/>
    <property type="molecule type" value="Genomic_DNA"/>
</dbReference>
<feature type="domain" description="Glycosyltransferase 61 catalytic" evidence="8">
    <location>
        <begin position="218"/>
        <end position="324"/>
    </location>
</feature>
<evidence type="ECO:0000256" key="5">
    <source>
        <dbReference type="ARBA" id="ARBA00022989"/>
    </source>
</evidence>
<dbReference type="GO" id="GO:0005783">
    <property type="term" value="C:endoplasmic reticulum"/>
    <property type="evidence" value="ECO:0007669"/>
    <property type="project" value="TreeGrafter"/>
</dbReference>
<evidence type="ECO:0000256" key="1">
    <source>
        <dbReference type="ARBA" id="ARBA00004167"/>
    </source>
</evidence>
<dbReference type="PANTHER" id="PTHR20961">
    <property type="entry name" value="GLYCOSYLTRANSFERASE"/>
    <property type="match status" value="1"/>
</dbReference>
<keyword evidence="7" id="KW-0325">Glycoprotein</keyword>
<accession>A0A443R5A6</accession>
<keyword evidence="2 9" id="KW-0328">Glycosyltransferase</keyword>
<dbReference type="InterPro" id="IPR007657">
    <property type="entry name" value="Glycosyltransferase_61"/>
</dbReference>
<dbReference type="GO" id="GO:0035269">
    <property type="term" value="P:protein O-linked glycosylation via mannose"/>
    <property type="evidence" value="ECO:0007669"/>
    <property type="project" value="TreeGrafter"/>
</dbReference>
<keyword evidence="6" id="KW-0472">Membrane</keyword>
<dbReference type="OrthoDB" id="529273at2759"/>